<evidence type="ECO:0000313" key="2">
    <source>
        <dbReference type="EMBL" id="MBX63717.1"/>
    </source>
</evidence>
<accession>A0A2P2Q9U6</accession>
<evidence type="ECO:0000256" key="1">
    <source>
        <dbReference type="SAM" id="Phobius"/>
    </source>
</evidence>
<keyword evidence="1" id="KW-1133">Transmembrane helix</keyword>
<keyword evidence="1" id="KW-0472">Membrane</keyword>
<keyword evidence="1" id="KW-0812">Transmembrane</keyword>
<proteinExistence type="predicted"/>
<organism evidence="2">
    <name type="scientific">Rhizophora mucronata</name>
    <name type="common">Asiatic mangrove</name>
    <dbReference type="NCBI Taxonomy" id="61149"/>
    <lineage>
        <taxon>Eukaryota</taxon>
        <taxon>Viridiplantae</taxon>
        <taxon>Streptophyta</taxon>
        <taxon>Embryophyta</taxon>
        <taxon>Tracheophyta</taxon>
        <taxon>Spermatophyta</taxon>
        <taxon>Magnoliopsida</taxon>
        <taxon>eudicotyledons</taxon>
        <taxon>Gunneridae</taxon>
        <taxon>Pentapetalae</taxon>
        <taxon>rosids</taxon>
        <taxon>fabids</taxon>
        <taxon>Malpighiales</taxon>
        <taxon>Rhizophoraceae</taxon>
        <taxon>Rhizophora</taxon>
    </lineage>
</organism>
<reference evidence="2" key="1">
    <citation type="submission" date="2018-02" db="EMBL/GenBank/DDBJ databases">
        <title>Rhizophora mucronata_Transcriptome.</title>
        <authorList>
            <person name="Meera S.P."/>
            <person name="Sreeshan A."/>
            <person name="Augustine A."/>
        </authorList>
    </citation>
    <scope>NUCLEOTIDE SEQUENCE</scope>
    <source>
        <tissue evidence="2">Leaf</tissue>
    </source>
</reference>
<protein>
    <submittedName>
        <fullName evidence="2">Uncharacterized protein</fullName>
    </submittedName>
</protein>
<dbReference type="EMBL" id="GGEC01083233">
    <property type="protein sequence ID" value="MBX63717.1"/>
    <property type="molecule type" value="Transcribed_RNA"/>
</dbReference>
<name>A0A2P2Q9U6_RHIMU</name>
<dbReference type="AlphaFoldDB" id="A0A2P2Q9U6"/>
<sequence>MQDALTVWVKKFYLCYPPFYLNLISSLFQSSWMVYSGELLL</sequence>
<feature type="transmembrane region" description="Helical" evidence="1">
    <location>
        <begin position="12"/>
        <end position="35"/>
    </location>
</feature>